<dbReference type="CDD" id="cd13666">
    <property type="entry name" value="PBP2_TRAP_DctP_like_1"/>
    <property type="match status" value="1"/>
</dbReference>
<evidence type="ECO:0000256" key="2">
    <source>
        <dbReference type="SAM" id="SignalP"/>
    </source>
</evidence>
<dbReference type="EMBL" id="WPHG01000001">
    <property type="protein sequence ID" value="MVA96015.1"/>
    <property type="molecule type" value="Genomic_DNA"/>
</dbReference>
<keyword evidence="4" id="KW-1185">Reference proteome</keyword>
<evidence type="ECO:0000313" key="4">
    <source>
        <dbReference type="Proteomes" id="UP000463224"/>
    </source>
</evidence>
<gene>
    <name evidence="3" type="ORF">GN330_01925</name>
</gene>
<dbReference type="PANTHER" id="PTHR33376">
    <property type="match status" value="1"/>
</dbReference>
<keyword evidence="1 2" id="KW-0732">Signal</keyword>
<feature type="signal peptide" evidence="2">
    <location>
        <begin position="1"/>
        <end position="26"/>
    </location>
</feature>
<evidence type="ECO:0000256" key="1">
    <source>
        <dbReference type="ARBA" id="ARBA00022729"/>
    </source>
</evidence>
<comment type="caution">
    <text evidence="3">The sequence shown here is derived from an EMBL/GenBank/DDBJ whole genome shotgun (WGS) entry which is preliminary data.</text>
</comment>
<name>A0A844Q9V3_9HYPH</name>
<proteinExistence type="predicted"/>
<evidence type="ECO:0000313" key="3">
    <source>
        <dbReference type="EMBL" id="MVA96015.1"/>
    </source>
</evidence>
<dbReference type="PANTHER" id="PTHR33376:SF15">
    <property type="entry name" value="BLL6794 PROTEIN"/>
    <property type="match status" value="1"/>
</dbReference>
<dbReference type="RefSeq" id="WP_156710890.1">
    <property type="nucleotide sequence ID" value="NZ_WPHG01000001.1"/>
</dbReference>
<accession>A0A844Q9V3</accession>
<dbReference type="AlphaFoldDB" id="A0A844Q9V3"/>
<dbReference type="Pfam" id="PF03480">
    <property type="entry name" value="DctP"/>
    <property type="match status" value="1"/>
</dbReference>
<dbReference type="InterPro" id="IPR018389">
    <property type="entry name" value="DctP_fam"/>
</dbReference>
<feature type="chain" id="PRO_5032734747" evidence="2">
    <location>
        <begin position="27"/>
        <end position="358"/>
    </location>
</feature>
<sequence length="358" mass="38870">MKTPTRSLVKLAMVATSLAGASAAYAQEAVNVTVVSGYPPTASWVRVFEEFFIPTVDSKLAEKNEYKINWNKGFSGTIVKPRGELEAVGTGIGDMGIVVPPFHVDKLPLFNVSFVTPFSTGDLHLVTKTISQLAQDIPEMAQEFDALNQVYLGSSGTVDNYQAVCKSAKETVADFEGVKVVGAGINLRYFQGVGAIGISSNLGDYYNQLQTGVAECASVWAEATAGFKLYEVAPYLIKADQGATTSFALTANKQFWDGLPESVQDVLRTTSQEYGQKLADYVVNASSAALETFKQNGGTIIEYSQQQREEWAKSLPNIAKEWADETEAQGKPAHKVLKVYMDALRANGEPVSRNWDSE</sequence>
<dbReference type="InterPro" id="IPR038404">
    <property type="entry name" value="TRAP_DctP_sf"/>
</dbReference>
<dbReference type="Gene3D" id="3.40.190.170">
    <property type="entry name" value="Bacterial extracellular solute-binding protein, family 7"/>
    <property type="match status" value="1"/>
</dbReference>
<dbReference type="NCBIfam" id="NF037995">
    <property type="entry name" value="TRAP_S1"/>
    <property type="match status" value="1"/>
</dbReference>
<dbReference type="GO" id="GO:0055085">
    <property type="term" value="P:transmembrane transport"/>
    <property type="evidence" value="ECO:0007669"/>
    <property type="project" value="InterPro"/>
</dbReference>
<dbReference type="Proteomes" id="UP000463224">
    <property type="component" value="Unassembled WGS sequence"/>
</dbReference>
<protein>
    <submittedName>
        <fullName evidence="3">C4-dicarboxylate ABC transporter</fullName>
    </submittedName>
</protein>
<reference evidence="3 4" key="1">
    <citation type="submission" date="2019-12" db="EMBL/GenBank/DDBJ databases">
        <title>Nitratireductor arenosus sp. nov., Isolated from sea sand, Jeju island, South Korea.</title>
        <authorList>
            <person name="Kim W."/>
        </authorList>
    </citation>
    <scope>NUCLEOTIDE SEQUENCE [LARGE SCALE GENOMIC DNA]</scope>
    <source>
        <strain evidence="3 4">CAU 1489</strain>
    </source>
</reference>
<organism evidence="3 4">
    <name type="scientific">Nitratireductor arenosus</name>
    <dbReference type="NCBI Taxonomy" id="2682096"/>
    <lineage>
        <taxon>Bacteria</taxon>
        <taxon>Pseudomonadati</taxon>
        <taxon>Pseudomonadota</taxon>
        <taxon>Alphaproteobacteria</taxon>
        <taxon>Hyphomicrobiales</taxon>
        <taxon>Phyllobacteriaceae</taxon>
        <taxon>Nitratireductor</taxon>
    </lineage>
</organism>